<dbReference type="AlphaFoldDB" id="A0A1H1XCX7"/>
<protein>
    <submittedName>
        <fullName evidence="4">Methyltransferase domain-containing protein</fullName>
    </submittedName>
</protein>
<evidence type="ECO:0000313" key="5">
    <source>
        <dbReference type="Proteomes" id="UP000198859"/>
    </source>
</evidence>
<dbReference type="CDD" id="cd02440">
    <property type="entry name" value="AdoMet_MTases"/>
    <property type="match status" value="1"/>
</dbReference>
<proteinExistence type="predicted"/>
<dbReference type="SUPFAM" id="SSF53335">
    <property type="entry name" value="S-adenosyl-L-methionine-dependent methyltransferases"/>
    <property type="match status" value="1"/>
</dbReference>
<feature type="domain" description="Methyltransferase" evidence="3">
    <location>
        <begin position="73"/>
        <end position="163"/>
    </location>
</feature>
<evidence type="ECO:0000256" key="1">
    <source>
        <dbReference type="ARBA" id="ARBA00022603"/>
    </source>
</evidence>
<keyword evidence="1 4" id="KW-0489">Methyltransferase</keyword>
<dbReference type="EMBL" id="LT629757">
    <property type="protein sequence ID" value="SDT06546.1"/>
    <property type="molecule type" value="Genomic_DNA"/>
</dbReference>
<dbReference type="STRING" id="642780.SAMN04488570_3434"/>
<dbReference type="OrthoDB" id="9805171at2"/>
<accession>A0A1H1XCX7</accession>
<dbReference type="GO" id="GO:0032259">
    <property type="term" value="P:methylation"/>
    <property type="evidence" value="ECO:0007669"/>
    <property type="project" value="UniProtKB-KW"/>
</dbReference>
<dbReference type="GO" id="GO:0008168">
    <property type="term" value="F:methyltransferase activity"/>
    <property type="evidence" value="ECO:0007669"/>
    <property type="project" value="UniProtKB-KW"/>
</dbReference>
<reference evidence="5" key="1">
    <citation type="submission" date="2016-10" db="EMBL/GenBank/DDBJ databases">
        <authorList>
            <person name="Varghese N."/>
            <person name="Submissions S."/>
        </authorList>
    </citation>
    <scope>NUCLEOTIDE SEQUENCE [LARGE SCALE GENOMIC DNA]</scope>
    <source>
        <strain evidence="5">DSM 22127</strain>
    </source>
</reference>
<evidence type="ECO:0000259" key="3">
    <source>
        <dbReference type="Pfam" id="PF13649"/>
    </source>
</evidence>
<sequence length="234" mass="25202">MVTPAAKPAYGVPVERPVPDPVREPHWLRETRSTYDRVATSYADLLADALEHSPTDRAVLGLFADLVGPGARVADLGCGPGRLTAHLVDRGLAARGIDLSPGMVATARERHPGVEFEVGDLRALPLGDATLHGALAWYSLIHVPPDVRPAVVAELARVLRPGGELVVAFQVGDDVRRLREAYGHTGLGMDAWRLEPDEVTGLLAGAGIHVHLRLVRDPEGMEKTPQPYLVGRRD</sequence>
<dbReference type="PANTHER" id="PTHR43861:SF1">
    <property type="entry name" value="TRANS-ACONITATE 2-METHYLTRANSFERASE"/>
    <property type="match status" value="1"/>
</dbReference>
<organism evidence="4 5">
    <name type="scientific">Nocardioides scoriae</name>
    <dbReference type="NCBI Taxonomy" id="642780"/>
    <lineage>
        <taxon>Bacteria</taxon>
        <taxon>Bacillati</taxon>
        <taxon>Actinomycetota</taxon>
        <taxon>Actinomycetes</taxon>
        <taxon>Propionibacteriales</taxon>
        <taxon>Nocardioidaceae</taxon>
        <taxon>Nocardioides</taxon>
    </lineage>
</organism>
<keyword evidence="2 4" id="KW-0808">Transferase</keyword>
<dbReference type="InterPro" id="IPR041698">
    <property type="entry name" value="Methyltransf_25"/>
</dbReference>
<name>A0A1H1XCX7_9ACTN</name>
<dbReference type="InterPro" id="IPR029063">
    <property type="entry name" value="SAM-dependent_MTases_sf"/>
</dbReference>
<keyword evidence="5" id="KW-1185">Reference proteome</keyword>
<evidence type="ECO:0000313" key="4">
    <source>
        <dbReference type="EMBL" id="SDT06546.1"/>
    </source>
</evidence>
<dbReference type="Proteomes" id="UP000198859">
    <property type="component" value="Chromosome I"/>
</dbReference>
<evidence type="ECO:0000256" key="2">
    <source>
        <dbReference type="ARBA" id="ARBA00022679"/>
    </source>
</evidence>
<dbReference type="Pfam" id="PF13649">
    <property type="entry name" value="Methyltransf_25"/>
    <property type="match status" value="1"/>
</dbReference>
<gene>
    <name evidence="4" type="ORF">SAMN04488570_3434</name>
</gene>
<dbReference type="Gene3D" id="3.40.50.150">
    <property type="entry name" value="Vaccinia Virus protein VP39"/>
    <property type="match status" value="1"/>
</dbReference>
<dbReference type="PANTHER" id="PTHR43861">
    <property type="entry name" value="TRANS-ACONITATE 2-METHYLTRANSFERASE-RELATED"/>
    <property type="match status" value="1"/>
</dbReference>